<evidence type="ECO:0000313" key="2">
    <source>
        <dbReference type="EMBL" id="QII82782.1"/>
    </source>
</evidence>
<reference evidence="2 3" key="1">
    <citation type="journal article" date="2017" name="Int. J. Syst. Evol. Microbiol.">
        <title>Jeotgalibaca porci sp. nov. and Jeotgalibaca arthritidis sp. nov., isolated from pigs, and emended description of the genus Jeotgalibaca.</title>
        <authorList>
            <person name="Zamora L."/>
            <person name="Perez-Sancho M."/>
            <person name="Dominguez L."/>
            <person name="Fernandez-Garayzabal J.F."/>
            <person name="Vela A.I."/>
        </authorList>
    </citation>
    <scope>NUCLEOTIDE SEQUENCE [LARGE SCALE GENOMIC DNA]</scope>
    <source>
        <strain evidence="2 3">CECT 9157</strain>
    </source>
</reference>
<dbReference type="Proteomes" id="UP000501451">
    <property type="component" value="Chromosome"/>
</dbReference>
<evidence type="ECO:0000259" key="1">
    <source>
        <dbReference type="Pfam" id="PF05193"/>
    </source>
</evidence>
<name>A0A6G7KC27_9LACT</name>
<proteinExistence type="predicted"/>
<protein>
    <submittedName>
        <fullName evidence="2">Insulinase family protein</fullName>
    </submittedName>
</protein>
<dbReference type="Gene3D" id="3.30.830.10">
    <property type="entry name" value="Metalloenzyme, LuxS/M16 peptidase-like"/>
    <property type="match status" value="2"/>
</dbReference>
<keyword evidence="3" id="KW-1185">Reference proteome</keyword>
<dbReference type="PANTHER" id="PTHR11851">
    <property type="entry name" value="METALLOPROTEASE"/>
    <property type="match status" value="1"/>
</dbReference>
<dbReference type="EMBL" id="CP049740">
    <property type="protein sequence ID" value="QII82782.1"/>
    <property type="molecule type" value="Genomic_DNA"/>
</dbReference>
<feature type="domain" description="Peptidase M16 C-terminal" evidence="1">
    <location>
        <begin position="180"/>
        <end position="354"/>
    </location>
</feature>
<dbReference type="InterPro" id="IPR007863">
    <property type="entry name" value="Peptidase_M16_C"/>
</dbReference>
<dbReference type="PANTHER" id="PTHR11851:SF186">
    <property type="entry name" value="INACTIVE METALLOPROTEASE YMFF-RELATED"/>
    <property type="match status" value="1"/>
</dbReference>
<dbReference type="GO" id="GO:0046872">
    <property type="term" value="F:metal ion binding"/>
    <property type="evidence" value="ECO:0007669"/>
    <property type="project" value="InterPro"/>
</dbReference>
<dbReference type="InterPro" id="IPR050361">
    <property type="entry name" value="MPP/UQCRC_Complex"/>
</dbReference>
<dbReference type="AlphaFoldDB" id="A0A6G7KC27"/>
<evidence type="ECO:0000313" key="3">
    <source>
        <dbReference type="Proteomes" id="UP000501451"/>
    </source>
</evidence>
<organism evidence="2 3">
    <name type="scientific">Jeotgalibaca arthritidis</name>
    <dbReference type="NCBI Taxonomy" id="1868794"/>
    <lineage>
        <taxon>Bacteria</taxon>
        <taxon>Bacillati</taxon>
        <taxon>Bacillota</taxon>
        <taxon>Bacilli</taxon>
        <taxon>Lactobacillales</taxon>
        <taxon>Carnobacteriaceae</taxon>
        <taxon>Jeotgalibaca</taxon>
    </lineage>
</organism>
<dbReference type="NCBIfam" id="NF047422">
    <property type="entry name" value="YfmF_fam"/>
    <property type="match status" value="1"/>
</dbReference>
<accession>A0A6G7KC27</accession>
<dbReference type="InterPro" id="IPR011249">
    <property type="entry name" value="Metalloenz_LuxS/M16"/>
</dbReference>
<dbReference type="KEGG" id="jar:G7057_10265"/>
<dbReference type="RefSeq" id="WP_166163495.1">
    <property type="nucleotide sequence ID" value="NZ_CP049740.1"/>
</dbReference>
<dbReference type="Pfam" id="PF05193">
    <property type="entry name" value="Peptidase_M16_C"/>
    <property type="match status" value="1"/>
</dbReference>
<dbReference type="SUPFAM" id="SSF63411">
    <property type="entry name" value="LuxS/MPP-like metallohydrolase"/>
    <property type="match status" value="2"/>
</dbReference>
<gene>
    <name evidence="2" type="ORF">G7057_10265</name>
</gene>
<sequence length="422" mass="48107">MELALAKGVNAHIQQTKKFKTIIIEYKFRTAYQADQATARTLLKNMMVTNTKTYTSQKLMDQHMSWLYGASLSSSSQRYGSQHVVTLRLKLVNDKFIGGDNSLLEAAFDFMREIIFNPNVQNQTFHAETFNRERLNLKNYFESLEENKSAYARYRLNQLLFEGTDQIHLGIGKPDSLELITEETLYQTYLNMIQQDTTDIFVSGDVDYDRISAILQTNPFEDRQVSDSSIFIRNNGKNDVNKQEEASDVNQGKLLFGFSSNIYFGQANHYAAMVFNGLFGGFPHSKLFQNVREKESLAYSASSSLDNLRGKLVVSTGIDFAKREMVETIVLEQLADMQNGDFSDSLINQTKEMLINHYKQNDDNQGQALAKIYTSELLLNRQIAEEEWIEALMAVTKDDIISVAKNMKLEAVFFLKGEEADA</sequence>